<dbReference type="EMBL" id="JBBNAE010000011">
    <property type="protein sequence ID" value="KAK9085763.1"/>
    <property type="molecule type" value="Genomic_DNA"/>
</dbReference>
<feature type="region of interest" description="Disordered" evidence="1">
    <location>
        <begin position="1"/>
        <end position="21"/>
    </location>
</feature>
<gene>
    <name evidence="2" type="ORF">Sjap_026174</name>
</gene>
<feature type="compositionally biased region" description="Basic and acidic residues" evidence="1">
    <location>
        <begin position="8"/>
        <end position="21"/>
    </location>
</feature>
<reference evidence="2 3" key="1">
    <citation type="submission" date="2024-01" db="EMBL/GenBank/DDBJ databases">
        <title>Genome assemblies of Stephania.</title>
        <authorList>
            <person name="Yang L."/>
        </authorList>
    </citation>
    <scope>NUCLEOTIDE SEQUENCE [LARGE SCALE GENOMIC DNA]</scope>
    <source>
        <strain evidence="2">QJT</strain>
        <tissue evidence="2">Leaf</tissue>
    </source>
</reference>
<proteinExistence type="predicted"/>
<organism evidence="2 3">
    <name type="scientific">Stephania japonica</name>
    <dbReference type="NCBI Taxonomy" id="461633"/>
    <lineage>
        <taxon>Eukaryota</taxon>
        <taxon>Viridiplantae</taxon>
        <taxon>Streptophyta</taxon>
        <taxon>Embryophyta</taxon>
        <taxon>Tracheophyta</taxon>
        <taxon>Spermatophyta</taxon>
        <taxon>Magnoliopsida</taxon>
        <taxon>Ranunculales</taxon>
        <taxon>Menispermaceae</taxon>
        <taxon>Menispermoideae</taxon>
        <taxon>Cissampelideae</taxon>
        <taxon>Stephania</taxon>
    </lineage>
</organism>
<protein>
    <submittedName>
        <fullName evidence="2">Uncharacterized protein</fullName>
    </submittedName>
</protein>
<dbReference type="Proteomes" id="UP001417504">
    <property type="component" value="Unassembled WGS sequence"/>
</dbReference>
<keyword evidence="3" id="KW-1185">Reference proteome</keyword>
<accession>A0AAP0EAX0</accession>
<name>A0AAP0EAX0_9MAGN</name>
<evidence type="ECO:0000313" key="3">
    <source>
        <dbReference type="Proteomes" id="UP001417504"/>
    </source>
</evidence>
<sequence length="91" mass="10147">MAGVEAVVRGRDMDKARERDTTKDRVRVLISCRDRDKGLVIHRDKDNAFHQDHDHIVHALSADRQGALSVYVPDLPEGSSSKTASKLLLSL</sequence>
<dbReference type="AlphaFoldDB" id="A0AAP0EAX0"/>
<comment type="caution">
    <text evidence="2">The sequence shown here is derived from an EMBL/GenBank/DDBJ whole genome shotgun (WGS) entry which is preliminary data.</text>
</comment>
<evidence type="ECO:0000256" key="1">
    <source>
        <dbReference type="SAM" id="MobiDB-lite"/>
    </source>
</evidence>
<evidence type="ECO:0000313" key="2">
    <source>
        <dbReference type="EMBL" id="KAK9085763.1"/>
    </source>
</evidence>